<accession>A0A1I7ZK56</accession>
<dbReference type="WBParaSite" id="L893_g26994.t1">
    <property type="protein sequence ID" value="L893_g26994.t1"/>
    <property type="gene ID" value="L893_g26994"/>
</dbReference>
<protein>
    <submittedName>
        <fullName evidence="2">Uncharacterized protein</fullName>
    </submittedName>
</protein>
<sequence length="94" mass="10480">MTEAGSNEQSNAVLHALKLDIRPPLVKTKSADPRDPQYQTLAFLSNQELFAKDSSKIEKAPEIRAPTNQKAKAAIKDPQYQTLVGLSDEIFKRK</sequence>
<dbReference type="AlphaFoldDB" id="A0A1I7ZK56"/>
<name>A0A1I7ZK56_9BILA</name>
<evidence type="ECO:0000313" key="1">
    <source>
        <dbReference type="Proteomes" id="UP000095287"/>
    </source>
</evidence>
<dbReference type="Proteomes" id="UP000095287">
    <property type="component" value="Unplaced"/>
</dbReference>
<dbReference type="InterPro" id="IPR004296">
    <property type="entry name" value="DUF236"/>
</dbReference>
<proteinExistence type="predicted"/>
<reference evidence="2" key="1">
    <citation type="submission" date="2016-11" db="UniProtKB">
        <authorList>
            <consortium name="WormBaseParasite"/>
        </authorList>
    </citation>
    <scope>IDENTIFICATION</scope>
</reference>
<evidence type="ECO:0000313" key="2">
    <source>
        <dbReference type="WBParaSite" id="L893_g26994.t1"/>
    </source>
</evidence>
<keyword evidence="1" id="KW-1185">Reference proteome</keyword>
<dbReference type="Pfam" id="PF03057">
    <property type="entry name" value="DUF236"/>
    <property type="match status" value="2"/>
</dbReference>
<organism evidence="1 2">
    <name type="scientific">Steinernema glaseri</name>
    <dbReference type="NCBI Taxonomy" id="37863"/>
    <lineage>
        <taxon>Eukaryota</taxon>
        <taxon>Metazoa</taxon>
        <taxon>Ecdysozoa</taxon>
        <taxon>Nematoda</taxon>
        <taxon>Chromadorea</taxon>
        <taxon>Rhabditida</taxon>
        <taxon>Tylenchina</taxon>
        <taxon>Panagrolaimomorpha</taxon>
        <taxon>Strongyloidoidea</taxon>
        <taxon>Steinernematidae</taxon>
        <taxon>Steinernema</taxon>
    </lineage>
</organism>